<feature type="compositionally biased region" description="Acidic residues" evidence="1">
    <location>
        <begin position="428"/>
        <end position="439"/>
    </location>
</feature>
<name>A0A5C3NS87_9APHY</name>
<feature type="region of interest" description="Disordered" evidence="1">
    <location>
        <begin position="1"/>
        <end position="37"/>
    </location>
</feature>
<dbReference type="AlphaFoldDB" id="A0A5C3NS87"/>
<dbReference type="InParanoid" id="A0A5C3NS87"/>
<dbReference type="EMBL" id="ML211845">
    <property type="protein sequence ID" value="TFK80111.1"/>
    <property type="molecule type" value="Genomic_DNA"/>
</dbReference>
<proteinExistence type="predicted"/>
<sequence>MASSSSSGVAAPLATTQPSPSPSGIAAPDAVQPRTTTISSSSAGVAANVVYAPQAVVAARPVVPAKRSAAAASDGHKAQSIAMSKEKHEAIDQAIGAWYDTAVELSEDLSRRYGNKADYYLRRMFSGGASMQKARKPTAYNAWAHTLAKEKNQDAAPGEATNLLDLKCEHGEEYHALSRADKRELIASFEEERNSRKMGLRVNPRGRTQDVNNTCEKIEEMIVGLKCRVGIDGFYCIFKNNSEFQMRPRWFFTTPQLNRYLSGTIKKWDVEVIGGLGEAFAIAGCDLMAFLRNSKARGDWLKTEIRERINFLLVKITGKKTAVMQYKSYDKDIVLGYGVELVGWTHDVFACPSSLPSPIEPLQTLLQALDDGKCYFRRLDSAERAARQRAYNAKVASGAAPARAERSDKGKKRGKYQPRKKAVQSAVQDEEENGEGDGEETARAAKRRRRDDKARSSDED</sequence>
<feature type="compositionally biased region" description="Basic residues" evidence="1">
    <location>
        <begin position="409"/>
        <end position="422"/>
    </location>
</feature>
<accession>A0A5C3NS87</accession>
<dbReference type="Proteomes" id="UP000308197">
    <property type="component" value="Unassembled WGS sequence"/>
</dbReference>
<organism evidence="2 3">
    <name type="scientific">Polyporus arcularius HHB13444</name>
    <dbReference type="NCBI Taxonomy" id="1314778"/>
    <lineage>
        <taxon>Eukaryota</taxon>
        <taxon>Fungi</taxon>
        <taxon>Dikarya</taxon>
        <taxon>Basidiomycota</taxon>
        <taxon>Agaricomycotina</taxon>
        <taxon>Agaricomycetes</taxon>
        <taxon>Polyporales</taxon>
        <taxon>Polyporaceae</taxon>
        <taxon>Polyporus</taxon>
    </lineage>
</organism>
<evidence type="ECO:0000313" key="3">
    <source>
        <dbReference type="Proteomes" id="UP000308197"/>
    </source>
</evidence>
<dbReference type="STRING" id="1314778.A0A5C3NS87"/>
<keyword evidence="3" id="KW-1185">Reference proteome</keyword>
<feature type="compositionally biased region" description="Basic and acidic residues" evidence="1">
    <location>
        <begin position="451"/>
        <end position="460"/>
    </location>
</feature>
<evidence type="ECO:0000256" key="1">
    <source>
        <dbReference type="SAM" id="MobiDB-lite"/>
    </source>
</evidence>
<feature type="compositionally biased region" description="Polar residues" evidence="1">
    <location>
        <begin position="1"/>
        <end position="18"/>
    </location>
</feature>
<protein>
    <submittedName>
        <fullName evidence="2">Uncharacterized protein</fullName>
    </submittedName>
</protein>
<reference evidence="2 3" key="1">
    <citation type="journal article" date="2019" name="Nat. Ecol. Evol.">
        <title>Megaphylogeny resolves global patterns of mushroom evolution.</title>
        <authorList>
            <person name="Varga T."/>
            <person name="Krizsan K."/>
            <person name="Foldi C."/>
            <person name="Dima B."/>
            <person name="Sanchez-Garcia M."/>
            <person name="Sanchez-Ramirez S."/>
            <person name="Szollosi G.J."/>
            <person name="Szarkandi J.G."/>
            <person name="Papp V."/>
            <person name="Albert L."/>
            <person name="Andreopoulos W."/>
            <person name="Angelini C."/>
            <person name="Antonin V."/>
            <person name="Barry K.W."/>
            <person name="Bougher N.L."/>
            <person name="Buchanan P."/>
            <person name="Buyck B."/>
            <person name="Bense V."/>
            <person name="Catcheside P."/>
            <person name="Chovatia M."/>
            <person name="Cooper J."/>
            <person name="Damon W."/>
            <person name="Desjardin D."/>
            <person name="Finy P."/>
            <person name="Geml J."/>
            <person name="Haridas S."/>
            <person name="Hughes K."/>
            <person name="Justo A."/>
            <person name="Karasinski D."/>
            <person name="Kautmanova I."/>
            <person name="Kiss B."/>
            <person name="Kocsube S."/>
            <person name="Kotiranta H."/>
            <person name="LaButti K.M."/>
            <person name="Lechner B.E."/>
            <person name="Liimatainen K."/>
            <person name="Lipzen A."/>
            <person name="Lukacs Z."/>
            <person name="Mihaltcheva S."/>
            <person name="Morgado L.N."/>
            <person name="Niskanen T."/>
            <person name="Noordeloos M.E."/>
            <person name="Ohm R.A."/>
            <person name="Ortiz-Santana B."/>
            <person name="Ovrebo C."/>
            <person name="Racz N."/>
            <person name="Riley R."/>
            <person name="Savchenko A."/>
            <person name="Shiryaev A."/>
            <person name="Soop K."/>
            <person name="Spirin V."/>
            <person name="Szebenyi C."/>
            <person name="Tomsovsky M."/>
            <person name="Tulloss R.E."/>
            <person name="Uehling J."/>
            <person name="Grigoriev I.V."/>
            <person name="Vagvolgyi C."/>
            <person name="Papp T."/>
            <person name="Martin F.M."/>
            <person name="Miettinen O."/>
            <person name="Hibbett D.S."/>
            <person name="Nagy L.G."/>
        </authorList>
    </citation>
    <scope>NUCLEOTIDE SEQUENCE [LARGE SCALE GENOMIC DNA]</scope>
    <source>
        <strain evidence="2 3">HHB13444</strain>
    </source>
</reference>
<feature type="region of interest" description="Disordered" evidence="1">
    <location>
        <begin position="392"/>
        <end position="460"/>
    </location>
</feature>
<gene>
    <name evidence="2" type="ORF">K466DRAFT_605606</name>
</gene>
<evidence type="ECO:0000313" key="2">
    <source>
        <dbReference type="EMBL" id="TFK80111.1"/>
    </source>
</evidence>